<sequence length="353" mass="36315">MGCGAAAVAGLVLAPPAAPGAVAAPATGSASLADGADGGGPKGFTLRDSRITESSGLAASRTHKGVYWTHNDSDDGPYVYAVDGRTGKTVATVTLRGLNPRDVEAISVGPDGDVYVGDIGDNLGGKWPEVWIYRFHEPKRLGDVTVNPTRYTVRYADGPRDAESLMVHPKTGRVYIASKNGEGKAGLYAGPERLTAQGVNTFSRVAKIGLQATDGAFSPDGKRLVLRAYFGATAYRWEGKGVSGGIEKIGTVPVPIQRQGESVTFAPDGGTLMYGSEGARSEVEPVRLSGEAAPPSAGNGSAGQDDDGKGGGALSGGNGGLGAADRPMVWAGATFAAALVLWLGLKRVFRRRN</sequence>
<accession>A0ABN3QBU0</accession>
<keyword evidence="5" id="KW-1185">Reference proteome</keyword>
<organism evidence="4 5">
    <name type="scientific">Streptomyces axinellae</name>
    <dbReference type="NCBI Taxonomy" id="552788"/>
    <lineage>
        <taxon>Bacteria</taxon>
        <taxon>Bacillati</taxon>
        <taxon>Actinomycetota</taxon>
        <taxon>Actinomycetes</taxon>
        <taxon>Kitasatosporales</taxon>
        <taxon>Streptomycetaceae</taxon>
        <taxon>Streptomyces</taxon>
    </lineage>
</organism>
<keyword evidence="2" id="KW-0812">Transmembrane</keyword>
<dbReference type="Proteomes" id="UP001501447">
    <property type="component" value="Unassembled WGS sequence"/>
</dbReference>
<evidence type="ECO:0000256" key="2">
    <source>
        <dbReference type="SAM" id="Phobius"/>
    </source>
</evidence>
<protein>
    <recommendedName>
        <fullName evidence="6">WD40 repeat domain-containing protein</fullName>
    </recommendedName>
</protein>
<evidence type="ECO:0000313" key="5">
    <source>
        <dbReference type="Proteomes" id="UP001501447"/>
    </source>
</evidence>
<comment type="caution">
    <text evidence="4">The sequence shown here is derived from an EMBL/GenBank/DDBJ whole genome shotgun (WGS) entry which is preliminary data.</text>
</comment>
<keyword evidence="2" id="KW-1133">Transmembrane helix</keyword>
<dbReference type="SUPFAM" id="SSF63829">
    <property type="entry name" value="Calcium-dependent phosphotriesterase"/>
    <property type="match status" value="1"/>
</dbReference>
<dbReference type="EMBL" id="BAAARJ010000013">
    <property type="protein sequence ID" value="GAA2622272.1"/>
    <property type="molecule type" value="Genomic_DNA"/>
</dbReference>
<feature type="transmembrane region" description="Helical" evidence="2">
    <location>
        <begin position="328"/>
        <end position="345"/>
    </location>
</feature>
<reference evidence="4 5" key="1">
    <citation type="journal article" date="2019" name="Int. J. Syst. Evol. Microbiol.">
        <title>The Global Catalogue of Microorganisms (GCM) 10K type strain sequencing project: providing services to taxonomists for standard genome sequencing and annotation.</title>
        <authorList>
            <consortium name="The Broad Institute Genomics Platform"/>
            <consortium name="The Broad Institute Genome Sequencing Center for Infectious Disease"/>
            <person name="Wu L."/>
            <person name="Ma J."/>
        </authorList>
    </citation>
    <scope>NUCLEOTIDE SEQUENCE [LARGE SCALE GENOMIC DNA]</scope>
    <source>
        <strain evidence="4 5">JCM 16373</strain>
    </source>
</reference>
<proteinExistence type="predicted"/>
<evidence type="ECO:0008006" key="6">
    <source>
        <dbReference type="Google" id="ProtNLM"/>
    </source>
</evidence>
<keyword evidence="2" id="KW-0472">Membrane</keyword>
<dbReference type="InterPro" id="IPR015943">
    <property type="entry name" value="WD40/YVTN_repeat-like_dom_sf"/>
</dbReference>
<gene>
    <name evidence="4" type="ORF">GCM10009863_40420</name>
</gene>
<feature type="compositionally biased region" description="Low complexity" evidence="1">
    <location>
        <begin position="289"/>
        <end position="303"/>
    </location>
</feature>
<dbReference type="Gene3D" id="2.130.10.10">
    <property type="entry name" value="YVTN repeat-like/Quinoprotein amine dehydrogenase"/>
    <property type="match status" value="1"/>
</dbReference>
<feature type="signal peptide" evidence="3">
    <location>
        <begin position="1"/>
        <end position="20"/>
    </location>
</feature>
<keyword evidence="3" id="KW-0732">Signal</keyword>
<feature type="region of interest" description="Disordered" evidence="1">
    <location>
        <begin position="283"/>
        <end position="315"/>
    </location>
</feature>
<evidence type="ECO:0000256" key="1">
    <source>
        <dbReference type="SAM" id="MobiDB-lite"/>
    </source>
</evidence>
<name>A0ABN3QBU0_9ACTN</name>
<evidence type="ECO:0000313" key="4">
    <source>
        <dbReference type="EMBL" id="GAA2622272.1"/>
    </source>
</evidence>
<evidence type="ECO:0000256" key="3">
    <source>
        <dbReference type="SAM" id="SignalP"/>
    </source>
</evidence>
<feature type="chain" id="PRO_5047080942" description="WD40 repeat domain-containing protein" evidence="3">
    <location>
        <begin position="21"/>
        <end position="353"/>
    </location>
</feature>